<sequence length="815" mass="89691">MTSQAVKLDEEDFYNSLVETFRDAEYPMLKDAIYLDHAGTTLQSKSLMEQFMADMMSNLYGNPHSGSPSSQLSTNRIEDTRSKVLQFFNADPEDFDIVFVANATAGIKLVLEGFQGRDEGFSYGYHVSAHTSLVGARELASSSRCLNNIDVEHWLSGTEPLVDDCQDLKLFAYPAQSNLNGSRLPLSWASRARSVNAYSLLDASAFVSTAQLDLGDAKTAPDFTTLSFYKIFGFPDLGALIIRKDSGAVLQERKYFGGGTVELVLCVKESWHSPKTQSLHSSLEDGTLPFHSILSLNAAIEVHGKLYTSMDKVARHTAFLSERLYRGLASLRHSNSVPVCVILSNPSQPSPSVNEQGPVVAFNLRNGYGAWISNVEFERLAAVQKFHIRTGGLCNPGGLATSLNLEAWEMKRNFSAGLRCGSETDIYAGKITGMIRASLGAMSTKADVDSFIAFIREFYVETSPVHPTPSPQSHSDVQSTIKVESLTIYPIKSCGGFEIPIGVQWEIRPEGLVWDREWCLIHQGTGQALSQKRYPRMALIRPTLDFQDGLLHIRYQGPLSPGVSDEITTPLSFNPSLFRKPGEDRTLSSQVCEDIIVAHTYSAKNINKFFSKILDVPCVLARFPAGGSGLNTRHAKAHMQNHQISRGGLNAAVLSGELPLTPPDSDNEGRKRPILLSNESPFLAISRSSLEALNQEIARTGGKQAAASVFRANIVLGSSNSNNALKPYSEDDWASIRIGAQRFQMLGSCRRCHMICVDQDTTEKDREPFVTLAKTRRFESKIFFGSHMCHIPSQVTTMEAQCPTIRVGDIVSVES</sequence>
<dbReference type="InterPro" id="IPR015421">
    <property type="entry name" value="PyrdxlP-dep_Trfase_major"/>
</dbReference>
<comment type="cofactor">
    <cofactor evidence="4">
        <name>pyridoxal 5'-phosphate</name>
        <dbReference type="ChEBI" id="CHEBI:597326"/>
    </cofactor>
</comment>
<keyword evidence="3 4" id="KW-0501">Molybdenum cofactor biosynthesis</keyword>
<dbReference type="Pfam" id="PF00266">
    <property type="entry name" value="Aminotran_5"/>
    <property type="match status" value="1"/>
</dbReference>
<reference evidence="6" key="1">
    <citation type="journal article" date="2021" name="IMA Fungus">
        <title>Genomic characterization of three marine fungi, including Emericellopsis atlantica sp. nov. with signatures of a generalist lifestyle and marine biomass degradation.</title>
        <authorList>
            <person name="Hagestad O.C."/>
            <person name="Hou L."/>
            <person name="Andersen J.H."/>
            <person name="Hansen E.H."/>
            <person name="Altermark B."/>
            <person name="Li C."/>
            <person name="Kuhnert E."/>
            <person name="Cox R.J."/>
            <person name="Crous P.W."/>
            <person name="Spatafora J.W."/>
            <person name="Lail K."/>
            <person name="Amirebrahimi M."/>
            <person name="Lipzen A."/>
            <person name="Pangilinan J."/>
            <person name="Andreopoulos W."/>
            <person name="Hayes R.D."/>
            <person name="Ng V."/>
            <person name="Grigoriev I.V."/>
            <person name="Jackson S.A."/>
            <person name="Sutton T.D.S."/>
            <person name="Dobson A.D.W."/>
            <person name="Rama T."/>
        </authorList>
    </citation>
    <scope>NUCLEOTIDE SEQUENCE</scope>
    <source>
        <strain evidence="6">TRa3180A</strain>
    </source>
</reference>
<dbReference type="SUPFAM" id="SSF53383">
    <property type="entry name" value="PLP-dependent transferases"/>
    <property type="match status" value="1"/>
</dbReference>
<dbReference type="PANTHER" id="PTHR14237">
    <property type="entry name" value="MOLYBDOPTERIN COFACTOR SULFURASE MOSC"/>
    <property type="match status" value="1"/>
</dbReference>
<comment type="function">
    <text evidence="4">Sulfurates the molybdenum cofactor. Sulfation of molybdenum is essential for xanthine dehydrogenase (XDH) and aldehyde oxidase (ADO) enzymes in which molybdenum cofactor is liganded by 1 oxygen and 1 sulfur atom in active form.</text>
</comment>
<dbReference type="GO" id="GO:0016829">
    <property type="term" value="F:lyase activity"/>
    <property type="evidence" value="ECO:0007669"/>
    <property type="project" value="UniProtKB-UniRule"/>
</dbReference>
<dbReference type="EC" id="2.8.1.9" evidence="4"/>
<dbReference type="InterPro" id="IPR000192">
    <property type="entry name" value="Aminotrans_V_dom"/>
</dbReference>
<dbReference type="OrthoDB" id="10264306at2759"/>
<dbReference type="GO" id="GO:0030170">
    <property type="term" value="F:pyridoxal phosphate binding"/>
    <property type="evidence" value="ECO:0007669"/>
    <property type="project" value="UniProtKB-UniRule"/>
</dbReference>
<keyword evidence="1 4" id="KW-0808">Transferase</keyword>
<organism evidence="6 7">
    <name type="scientific">Calycina marina</name>
    <dbReference type="NCBI Taxonomy" id="1763456"/>
    <lineage>
        <taxon>Eukaryota</taxon>
        <taxon>Fungi</taxon>
        <taxon>Dikarya</taxon>
        <taxon>Ascomycota</taxon>
        <taxon>Pezizomycotina</taxon>
        <taxon>Leotiomycetes</taxon>
        <taxon>Helotiales</taxon>
        <taxon>Pezizellaceae</taxon>
        <taxon>Calycina</taxon>
    </lineage>
</organism>
<evidence type="ECO:0000256" key="1">
    <source>
        <dbReference type="ARBA" id="ARBA00022679"/>
    </source>
</evidence>
<evidence type="ECO:0000256" key="3">
    <source>
        <dbReference type="ARBA" id="ARBA00023150"/>
    </source>
</evidence>
<dbReference type="InterPro" id="IPR005303">
    <property type="entry name" value="MOCOS_middle"/>
</dbReference>
<feature type="active site" evidence="4">
    <location>
        <position position="394"/>
    </location>
</feature>
<evidence type="ECO:0000256" key="2">
    <source>
        <dbReference type="ARBA" id="ARBA00022898"/>
    </source>
</evidence>
<dbReference type="InterPro" id="IPR028886">
    <property type="entry name" value="MoCo_sulfurase"/>
</dbReference>
<dbReference type="InterPro" id="IPR015424">
    <property type="entry name" value="PyrdxlP-dep_Trfase"/>
</dbReference>
<dbReference type="PROSITE" id="PS51340">
    <property type="entry name" value="MOSC"/>
    <property type="match status" value="1"/>
</dbReference>
<dbReference type="AlphaFoldDB" id="A0A9P7Z3E1"/>
<dbReference type="EMBL" id="MU253896">
    <property type="protein sequence ID" value="KAG9244585.1"/>
    <property type="molecule type" value="Genomic_DNA"/>
</dbReference>
<dbReference type="Proteomes" id="UP000887226">
    <property type="component" value="Unassembled WGS sequence"/>
</dbReference>
<evidence type="ECO:0000313" key="7">
    <source>
        <dbReference type="Proteomes" id="UP000887226"/>
    </source>
</evidence>
<dbReference type="HAMAP" id="MF_03050">
    <property type="entry name" value="MOCOS"/>
    <property type="match status" value="1"/>
</dbReference>
<dbReference type="GO" id="GO:0008265">
    <property type="term" value="F:molybdenum cofactor sulfurtransferase activity"/>
    <property type="evidence" value="ECO:0007669"/>
    <property type="project" value="UniProtKB-UniRule"/>
</dbReference>
<feature type="domain" description="MOSC" evidence="5">
    <location>
        <begin position="652"/>
        <end position="814"/>
    </location>
</feature>
<keyword evidence="7" id="KW-1185">Reference proteome</keyword>
<keyword evidence="2 4" id="KW-0663">Pyridoxal phosphate</keyword>
<protein>
    <recommendedName>
        <fullName evidence="4">Molybdenum cofactor sulfurase</fullName>
        <shortName evidence="4">MCS</shortName>
        <shortName evidence="4">MOS</shortName>
        <shortName evidence="4">MoCo sulfurase</shortName>
        <ecNumber evidence="4">2.8.1.9</ecNumber>
    </recommendedName>
    <alternativeName>
        <fullName evidence="4">Molybdenum cofactor sulfurtransferase</fullName>
    </alternativeName>
</protein>
<dbReference type="GO" id="GO:0030151">
    <property type="term" value="F:molybdenum ion binding"/>
    <property type="evidence" value="ECO:0007669"/>
    <property type="project" value="UniProtKB-UniRule"/>
</dbReference>
<dbReference type="Gene3D" id="3.90.1150.10">
    <property type="entry name" value="Aspartate Aminotransferase, domain 1"/>
    <property type="match status" value="1"/>
</dbReference>
<dbReference type="Pfam" id="PF03473">
    <property type="entry name" value="MOSC"/>
    <property type="match status" value="1"/>
</dbReference>
<dbReference type="SUPFAM" id="SSF141673">
    <property type="entry name" value="MOSC N-terminal domain-like"/>
    <property type="match status" value="1"/>
</dbReference>
<dbReference type="GO" id="GO:0006777">
    <property type="term" value="P:Mo-molybdopterin cofactor biosynthetic process"/>
    <property type="evidence" value="ECO:0007669"/>
    <property type="project" value="UniProtKB-UniRule"/>
</dbReference>
<gene>
    <name evidence="4" type="primary">hxB</name>
    <name evidence="6" type="ORF">BJ878DRAFT_505579</name>
</gene>
<comment type="similarity">
    <text evidence="4">Belongs to the class-V pyridoxal-phosphate-dependent aminotransferase family. MOCOS subfamily.</text>
</comment>
<dbReference type="InterPro" id="IPR015422">
    <property type="entry name" value="PyrdxlP-dep_Trfase_small"/>
</dbReference>
<evidence type="ECO:0000313" key="6">
    <source>
        <dbReference type="EMBL" id="KAG9244585.1"/>
    </source>
</evidence>
<dbReference type="InterPro" id="IPR005302">
    <property type="entry name" value="MoCF_Sase_C"/>
</dbReference>
<dbReference type="Gene3D" id="3.40.640.10">
    <property type="entry name" value="Type I PLP-dependent aspartate aminotransferase-like (Major domain)"/>
    <property type="match status" value="1"/>
</dbReference>
<proteinExistence type="inferred from homology"/>
<comment type="catalytic activity">
    <reaction evidence="4">
        <text>Mo-molybdopterin + L-cysteine + AH2 = thio-Mo-molybdopterin + L-alanine + A + H2O</text>
        <dbReference type="Rhea" id="RHEA:42636"/>
        <dbReference type="ChEBI" id="CHEBI:13193"/>
        <dbReference type="ChEBI" id="CHEBI:15377"/>
        <dbReference type="ChEBI" id="CHEBI:17499"/>
        <dbReference type="ChEBI" id="CHEBI:35235"/>
        <dbReference type="ChEBI" id="CHEBI:57972"/>
        <dbReference type="ChEBI" id="CHEBI:71302"/>
        <dbReference type="ChEBI" id="CHEBI:82685"/>
        <dbReference type="EC" id="2.8.1.9"/>
    </reaction>
</comment>
<feature type="modified residue" description="N6-(pyridoxal phosphate)lysine" evidence="4">
    <location>
        <position position="230"/>
    </location>
</feature>
<comment type="caution">
    <text evidence="6">The sequence shown here is derived from an EMBL/GenBank/DDBJ whole genome shotgun (WGS) entry which is preliminary data.</text>
</comment>
<dbReference type="PANTHER" id="PTHR14237:SF80">
    <property type="entry name" value="MOLYBDENUM COFACTOR SULFURASE"/>
    <property type="match status" value="1"/>
</dbReference>
<name>A0A9P7Z3E1_9HELO</name>
<dbReference type="Pfam" id="PF03476">
    <property type="entry name" value="MOSC_N"/>
    <property type="match status" value="1"/>
</dbReference>
<accession>A0A9P7Z3E1</accession>
<evidence type="ECO:0000256" key="4">
    <source>
        <dbReference type="HAMAP-Rule" id="MF_03050"/>
    </source>
</evidence>
<evidence type="ECO:0000259" key="5">
    <source>
        <dbReference type="PROSITE" id="PS51340"/>
    </source>
</evidence>